<gene>
    <name evidence="2" type="ORF">GCM10017559_08070</name>
</gene>
<sequence length="376" mass="41060">MQPRGVAIDEADLPAWARSRFSTAQLQLNKGLLWVLLIYMSTTLEASRVSVAQRLHVHTIGKDRKEAKPSLEALARDLNLSPQTVSVSVQDLEDQGWVLVRRVSTHYNVYRLAWPLEDVLRADRQDVDRCGRPTKKGEICARRAGWGTDTPGAGPCKLHPIQPQPLELKEGVEDPNELQPLESTESDSTPTVGNFNSNHWGIQLQPLEHSTPTVGVEYVGSALQSSLLSTSPLVLSEGQLTVRTARAIAPTANQSGFAARSLISAIPRYRAAPGWVKKHLTALAAAALAAGFHRDAIVQYATAVIAEARFAEHQHIPEFRDALRRLGRDAALGDLPEHSEPAPADDAPWSDADQAAWERVLDHLGVEHADLDTGTS</sequence>
<dbReference type="InterPro" id="IPR036390">
    <property type="entry name" value="WH_DNA-bd_sf"/>
</dbReference>
<dbReference type="Gene3D" id="1.10.10.10">
    <property type="entry name" value="Winged helix-like DNA-binding domain superfamily/Winged helix DNA-binding domain"/>
    <property type="match status" value="1"/>
</dbReference>
<evidence type="ECO:0000313" key="2">
    <source>
        <dbReference type="EMBL" id="GAA2990434.1"/>
    </source>
</evidence>
<evidence type="ECO:0000313" key="3">
    <source>
        <dbReference type="Proteomes" id="UP001499930"/>
    </source>
</evidence>
<evidence type="ECO:0008006" key="4">
    <source>
        <dbReference type="Google" id="ProtNLM"/>
    </source>
</evidence>
<feature type="compositionally biased region" description="Polar residues" evidence="1">
    <location>
        <begin position="181"/>
        <end position="197"/>
    </location>
</feature>
<organism evidence="2 3">
    <name type="scientific">Streptosporangium longisporum</name>
    <dbReference type="NCBI Taxonomy" id="46187"/>
    <lineage>
        <taxon>Bacteria</taxon>
        <taxon>Bacillati</taxon>
        <taxon>Actinomycetota</taxon>
        <taxon>Actinomycetes</taxon>
        <taxon>Streptosporangiales</taxon>
        <taxon>Streptosporangiaceae</taxon>
        <taxon>Streptosporangium</taxon>
    </lineage>
</organism>
<comment type="caution">
    <text evidence="2">The sequence shown here is derived from an EMBL/GenBank/DDBJ whole genome shotgun (WGS) entry which is preliminary data.</text>
</comment>
<dbReference type="EMBL" id="BAAAWD010000004">
    <property type="protein sequence ID" value="GAA2990434.1"/>
    <property type="molecule type" value="Genomic_DNA"/>
</dbReference>
<keyword evidence="3" id="KW-1185">Reference proteome</keyword>
<dbReference type="SUPFAM" id="SSF46785">
    <property type="entry name" value="Winged helix' DNA-binding domain"/>
    <property type="match status" value="1"/>
</dbReference>
<accession>A0ABP6KB79</accession>
<proteinExistence type="predicted"/>
<dbReference type="Proteomes" id="UP001499930">
    <property type="component" value="Unassembled WGS sequence"/>
</dbReference>
<name>A0ABP6KB79_9ACTN</name>
<protein>
    <recommendedName>
        <fullName evidence="4">HTH marR-type domain-containing protein</fullName>
    </recommendedName>
</protein>
<feature type="region of interest" description="Disordered" evidence="1">
    <location>
        <begin position="174"/>
        <end position="197"/>
    </location>
</feature>
<reference evidence="3" key="1">
    <citation type="journal article" date="2019" name="Int. J. Syst. Evol. Microbiol.">
        <title>The Global Catalogue of Microorganisms (GCM) 10K type strain sequencing project: providing services to taxonomists for standard genome sequencing and annotation.</title>
        <authorList>
            <consortium name="The Broad Institute Genomics Platform"/>
            <consortium name="The Broad Institute Genome Sequencing Center for Infectious Disease"/>
            <person name="Wu L."/>
            <person name="Ma J."/>
        </authorList>
    </citation>
    <scope>NUCLEOTIDE SEQUENCE [LARGE SCALE GENOMIC DNA]</scope>
    <source>
        <strain evidence="3">JCM 3106</strain>
    </source>
</reference>
<dbReference type="InterPro" id="IPR036388">
    <property type="entry name" value="WH-like_DNA-bd_sf"/>
</dbReference>
<evidence type="ECO:0000256" key="1">
    <source>
        <dbReference type="SAM" id="MobiDB-lite"/>
    </source>
</evidence>